<proteinExistence type="inferred from homology"/>
<evidence type="ECO:0000256" key="1">
    <source>
        <dbReference type="ARBA" id="ARBA00010211"/>
    </source>
</evidence>
<dbReference type="Proteomes" id="UP000028524">
    <property type="component" value="Unassembled WGS sequence"/>
</dbReference>
<protein>
    <recommendedName>
        <fullName evidence="3">Fumarylacetoacetase-like C-terminal domain-containing protein</fullName>
    </recommendedName>
</protein>
<dbReference type="Pfam" id="PF01557">
    <property type="entry name" value="FAA_hydrolase"/>
    <property type="match status" value="1"/>
</dbReference>
<dbReference type="FunFam" id="3.90.850.10:FF:000002">
    <property type="entry name" value="2-hydroxyhepta-2,4-diene-1,7-dioate isomerase"/>
    <property type="match status" value="1"/>
</dbReference>
<dbReference type="SUPFAM" id="SSF56529">
    <property type="entry name" value="FAH"/>
    <property type="match status" value="1"/>
</dbReference>
<organism evidence="4 5">
    <name type="scientific">Stachybotrys chlorohalonatus (strain IBT 40285)</name>
    <dbReference type="NCBI Taxonomy" id="1283841"/>
    <lineage>
        <taxon>Eukaryota</taxon>
        <taxon>Fungi</taxon>
        <taxon>Dikarya</taxon>
        <taxon>Ascomycota</taxon>
        <taxon>Pezizomycotina</taxon>
        <taxon>Sordariomycetes</taxon>
        <taxon>Hypocreomycetidae</taxon>
        <taxon>Hypocreales</taxon>
        <taxon>Stachybotryaceae</taxon>
        <taxon>Stachybotrys</taxon>
    </lineage>
</organism>
<sequence>MSTETWTRLIRFVDDNGRETFGEPWVKSEQELAERLAQNDLWAFEFKGETPVTAQTKGDKIHVKALRNLLKPSDVPIIRCIGLNYQKHIKEGGRTPPPYPSVFIKPATSIAGHDEDVPIPKIAQDGTLDYEGELAIVIGKTGKNIPKDQALEYIAGYVACNDVSARGWQRDPKKAGGVPQWCFSKGFDKFAPLSPMLVSPVVVGDASDLHLQTLVNGEVRQDTSTGDLLFGVPEIVAFCSQGTTLEAGTVILTGTPSGVAMGMAEPKYLNDGDIVEVRISGLGSLKNKMVFE</sequence>
<dbReference type="InParanoid" id="A0A084QP94"/>
<dbReference type="GO" id="GO:0050163">
    <property type="term" value="F:oxaloacetate tautomerase activity"/>
    <property type="evidence" value="ECO:0007669"/>
    <property type="project" value="UniProtKB-ARBA"/>
</dbReference>
<name>A0A084QP94_STAC4</name>
<dbReference type="OrthoDB" id="411064at2759"/>
<evidence type="ECO:0000259" key="3">
    <source>
        <dbReference type="Pfam" id="PF01557"/>
    </source>
</evidence>
<dbReference type="InterPro" id="IPR011234">
    <property type="entry name" value="Fumarylacetoacetase-like_C"/>
</dbReference>
<reference evidence="4 5" key="1">
    <citation type="journal article" date="2014" name="BMC Genomics">
        <title>Comparative genome sequencing reveals chemotype-specific gene clusters in the toxigenic black mold Stachybotrys.</title>
        <authorList>
            <person name="Semeiks J."/>
            <person name="Borek D."/>
            <person name="Otwinowski Z."/>
            <person name="Grishin N.V."/>
        </authorList>
    </citation>
    <scope>NUCLEOTIDE SEQUENCE [LARGE SCALE GENOMIC DNA]</scope>
    <source>
        <strain evidence="4 5">IBT 40285</strain>
    </source>
</reference>
<keyword evidence="2" id="KW-0479">Metal-binding</keyword>
<dbReference type="OMA" id="EYKGQSP"/>
<evidence type="ECO:0000313" key="4">
    <source>
        <dbReference type="EMBL" id="KFA65779.1"/>
    </source>
</evidence>
<dbReference type="STRING" id="1283841.A0A084QP94"/>
<dbReference type="GO" id="GO:0046872">
    <property type="term" value="F:metal ion binding"/>
    <property type="evidence" value="ECO:0007669"/>
    <property type="project" value="UniProtKB-KW"/>
</dbReference>
<dbReference type="EMBL" id="KL660554">
    <property type="protein sequence ID" value="KFA65779.1"/>
    <property type="molecule type" value="Genomic_DNA"/>
</dbReference>
<dbReference type="Gene3D" id="3.90.850.10">
    <property type="entry name" value="Fumarylacetoacetase-like, C-terminal domain"/>
    <property type="match status" value="1"/>
</dbReference>
<evidence type="ECO:0000313" key="5">
    <source>
        <dbReference type="Proteomes" id="UP000028524"/>
    </source>
</evidence>
<keyword evidence="5" id="KW-1185">Reference proteome</keyword>
<evidence type="ECO:0000256" key="2">
    <source>
        <dbReference type="ARBA" id="ARBA00022723"/>
    </source>
</evidence>
<dbReference type="GO" id="GO:0006107">
    <property type="term" value="P:oxaloacetate metabolic process"/>
    <property type="evidence" value="ECO:0007669"/>
    <property type="project" value="UniProtKB-ARBA"/>
</dbReference>
<dbReference type="PANTHER" id="PTHR11820:SF100">
    <property type="entry name" value="FUMARYLACETOACETATE HYDROLASE FAMILY PROTEIN (AFU_ORTHOLOGUE AFUA_4G01490)"/>
    <property type="match status" value="1"/>
</dbReference>
<accession>A0A084QP94</accession>
<comment type="similarity">
    <text evidence="1">Belongs to the FAH family.</text>
</comment>
<dbReference type="AlphaFoldDB" id="A0A084QP94"/>
<feature type="domain" description="Fumarylacetoacetase-like C-terminal" evidence="3">
    <location>
        <begin position="78"/>
        <end position="289"/>
    </location>
</feature>
<dbReference type="InterPro" id="IPR036663">
    <property type="entry name" value="Fumarylacetoacetase_C_sf"/>
</dbReference>
<gene>
    <name evidence="4" type="ORF">S40285_06139</name>
</gene>
<dbReference type="HOGENOM" id="CLU_028458_2_1_1"/>
<dbReference type="PANTHER" id="PTHR11820">
    <property type="entry name" value="ACYLPYRUVASE"/>
    <property type="match status" value="1"/>
</dbReference>